<reference evidence="7" key="1">
    <citation type="submission" date="2018-08" db="EMBL/GenBank/DDBJ databases">
        <authorList>
            <person name="Chevrot R."/>
        </authorList>
    </citation>
    <scope>NUCLEOTIDE SEQUENCE [LARGE SCALE GENOMIC DNA]</scope>
</reference>
<dbReference type="PANTHER" id="PTHR42794:SF1">
    <property type="entry name" value="HEMIN IMPORT ATP-BINDING PROTEIN HMUV"/>
    <property type="match status" value="1"/>
</dbReference>
<keyword evidence="2" id="KW-0547">Nucleotide-binding</keyword>
<dbReference type="Gene3D" id="3.40.50.300">
    <property type="entry name" value="P-loop containing nucleotide triphosphate hydrolases"/>
    <property type="match status" value="1"/>
</dbReference>
<evidence type="ECO:0000256" key="1">
    <source>
        <dbReference type="ARBA" id="ARBA00022448"/>
    </source>
</evidence>
<keyword evidence="1" id="KW-0813">Transport</keyword>
<dbReference type="InterPro" id="IPR003439">
    <property type="entry name" value="ABC_transporter-like_ATP-bd"/>
</dbReference>
<dbReference type="SUPFAM" id="SSF52540">
    <property type="entry name" value="P-loop containing nucleoside triphosphate hydrolases"/>
    <property type="match status" value="1"/>
</dbReference>
<organism evidence="6 7">
    <name type="scientific">Paenibacillus alvei</name>
    <name type="common">Bacillus alvei</name>
    <dbReference type="NCBI Taxonomy" id="44250"/>
    <lineage>
        <taxon>Bacteria</taxon>
        <taxon>Bacillati</taxon>
        <taxon>Bacillota</taxon>
        <taxon>Bacilli</taxon>
        <taxon>Bacillales</taxon>
        <taxon>Paenibacillaceae</taxon>
        <taxon>Paenibacillus</taxon>
    </lineage>
</organism>
<dbReference type="GO" id="GO:0005524">
    <property type="term" value="F:ATP binding"/>
    <property type="evidence" value="ECO:0007669"/>
    <property type="project" value="UniProtKB-KW"/>
</dbReference>
<feature type="domain" description="ABC transporter" evidence="5">
    <location>
        <begin position="31"/>
        <end position="267"/>
    </location>
</feature>
<accession>A0A383RGZ8</accession>
<dbReference type="Pfam" id="PF00005">
    <property type="entry name" value="ABC_tran"/>
    <property type="match status" value="1"/>
</dbReference>
<keyword evidence="4" id="KW-1278">Translocase</keyword>
<evidence type="ECO:0000256" key="3">
    <source>
        <dbReference type="ARBA" id="ARBA00022840"/>
    </source>
</evidence>
<evidence type="ECO:0000256" key="4">
    <source>
        <dbReference type="ARBA" id="ARBA00022967"/>
    </source>
</evidence>
<dbReference type="InterPro" id="IPR027417">
    <property type="entry name" value="P-loop_NTPase"/>
</dbReference>
<proteinExistence type="predicted"/>
<gene>
    <name evidence="6" type="primary">fecE</name>
    <name evidence="6" type="ORF">PBLR_14186</name>
</gene>
<dbReference type="EMBL" id="LS992241">
    <property type="protein sequence ID" value="SYX85764.1"/>
    <property type="molecule type" value="Genomic_DNA"/>
</dbReference>
<evidence type="ECO:0000313" key="7">
    <source>
        <dbReference type="Proteomes" id="UP000304148"/>
    </source>
</evidence>
<evidence type="ECO:0000256" key="2">
    <source>
        <dbReference type="ARBA" id="ARBA00022741"/>
    </source>
</evidence>
<dbReference type="SMART" id="SM00382">
    <property type="entry name" value="AAA"/>
    <property type="match status" value="1"/>
</dbReference>
<dbReference type="InterPro" id="IPR003593">
    <property type="entry name" value="AAA+_ATPase"/>
</dbReference>
<dbReference type="PROSITE" id="PS50893">
    <property type="entry name" value="ABC_TRANSPORTER_2"/>
    <property type="match status" value="1"/>
</dbReference>
<sequence>MTQRREYLPKANLDHAESSKLAIHMEKGSIIEVQGLSKHYGEKHVLQDVDFAVKSGEWVGIIGPNGSGKSTLLSLLSGVDRPTSGSIQLAGQMLGTYKRRALSQMMAVLQQEALPPLGFTVREVVEMGRFPFQSWLGSESEDSGEIVDRIMEKLQLTELADYPLDRISGGQRQRTALAKLMVQSPSVVLLDEPTTYLDIHYQVQFMDIVREWQQDCGLTVVSVLHDLNLASLYCDRLVVIHGGGIAAQGTPEQIMTTELLSRIFATETTVVPHPDTGRPQILIRPKLGL</sequence>
<dbReference type="PANTHER" id="PTHR42794">
    <property type="entry name" value="HEMIN IMPORT ATP-BINDING PROTEIN HMUV"/>
    <property type="match status" value="1"/>
</dbReference>
<evidence type="ECO:0000313" key="6">
    <source>
        <dbReference type="EMBL" id="SYX85764.1"/>
    </source>
</evidence>
<dbReference type="RefSeq" id="WP_172619567.1">
    <property type="nucleotide sequence ID" value="NZ_LS992241.1"/>
</dbReference>
<dbReference type="GO" id="GO:0016887">
    <property type="term" value="F:ATP hydrolysis activity"/>
    <property type="evidence" value="ECO:0007669"/>
    <property type="project" value="InterPro"/>
</dbReference>
<dbReference type="AlphaFoldDB" id="A0A383RGZ8"/>
<dbReference type="CDD" id="cd03214">
    <property type="entry name" value="ABC_Iron-Siderophores_B12_Hemin"/>
    <property type="match status" value="1"/>
</dbReference>
<evidence type="ECO:0000259" key="5">
    <source>
        <dbReference type="PROSITE" id="PS50893"/>
    </source>
</evidence>
<dbReference type="FunFam" id="3.40.50.300:FF:000134">
    <property type="entry name" value="Iron-enterobactin ABC transporter ATP-binding protein"/>
    <property type="match status" value="1"/>
</dbReference>
<protein>
    <submittedName>
        <fullName evidence="6">Iron-dicitrate transporter subunit ATP-binding component of ABC superfamily KpLE2 phage-like element</fullName>
    </submittedName>
</protein>
<name>A0A383RGZ8_PAEAL</name>
<dbReference type="Proteomes" id="UP000304148">
    <property type="component" value="Chromosome"/>
</dbReference>
<keyword evidence="3 6" id="KW-0067">ATP-binding</keyword>